<dbReference type="CDD" id="cd00009">
    <property type="entry name" value="AAA"/>
    <property type="match status" value="1"/>
</dbReference>
<dbReference type="InterPro" id="IPR027417">
    <property type="entry name" value="P-loop_NTPase"/>
</dbReference>
<keyword evidence="5" id="KW-0010">Activator</keyword>
<dbReference type="GO" id="GO:0016829">
    <property type="term" value="F:lyase activity"/>
    <property type="evidence" value="ECO:0007669"/>
    <property type="project" value="UniProtKB-KW"/>
</dbReference>
<dbReference type="Gene3D" id="1.10.8.60">
    <property type="match status" value="1"/>
</dbReference>
<accession>A0A0Q2QX53</accession>
<evidence type="ECO:0000256" key="6">
    <source>
        <dbReference type="ARBA" id="ARBA00023163"/>
    </source>
</evidence>
<dbReference type="FunCoup" id="A0A0Q2QX53">
    <property type="interactions" value="200"/>
</dbReference>
<protein>
    <submittedName>
        <fullName evidence="8">Formate hydrogenlyase</fullName>
    </submittedName>
</protein>
<dbReference type="PROSITE" id="PS50045">
    <property type="entry name" value="SIGMA54_INTERACT_4"/>
    <property type="match status" value="1"/>
</dbReference>
<dbReference type="PANTHER" id="PTHR32071:SF123">
    <property type="entry name" value="DNA-BINDING TRANSCRIPTIONAL ACTIVATOR HYFR-RELATED"/>
    <property type="match status" value="1"/>
</dbReference>
<dbReference type="InterPro" id="IPR025944">
    <property type="entry name" value="Sigma_54_int_dom_CS"/>
</dbReference>
<evidence type="ECO:0000313" key="9">
    <source>
        <dbReference type="Proteomes" id="UP000051221"/>
    </source>
</evidence>
<evidence type="ECO:0000313" key="8">
    <source>
        <dbReference type="EMBL" id="KQH84581.1"/>
    </source>
</evidence>
<evidence type="ECO:0000259" key="7">
    <source>
        <dbReference type="PROSITE" id="PS50045"/>
    </source>
</evidence>
<dbReference type="GO" id="GO:0005524">
    <property type="term" value="F:ATP binding"/>
    <property type="evidence" value="ECO:0007669"/>
    <property type="project" value="UniProtKB-KW"/>
</dbReference>
<keyword evidence="3" id="KW-0805">Transcription regulation</keyword>
<dbReference type="EMBL" id="LKHS01000017">
    <property type="protein sequence ID" value="KQH84581.1"/>
    <property type="molecule type" value="Genomic_DNA"/>
</dbReference>
<feature type="domain" description="Sigma-54 factor interaction" evidence="7">
    <location>
        <begin position="363"/>
        <end position="592"/>
    </location>
</feature>
<dbReference type="PROSITE" id="PS00688">
    <property type="entry name" value="SIGMA54_INTERACT_3"/>
    <property type="match status" value="1"/>
</dbReference>
<dbReference type="SMART" id="SM00382">
    <property type="entry name" value="AAA"/>
    <property type="match status" value="1"/>
</dbReference>
<dbReference type="AlphaFoldDB" id="A0A0Q2QX53"/>
<evidence type="ECO:0000256" key="3">
    <source>
        <dbReference type="ARBA" id="ARBA00023015"/>
    </source>
</evidence>
<comment type="caution">
    <text evidence="8">The sequence shown here is derived from an EMBL/GenBank/DDBJ whole genome shotgun (WGS) entry which is preliminary data.</text>
</comment>
<dbReference type="RefSeq" id="WP_055466718.1">
    <property type="nucleotide sequence ID" value="NZ_LKHS01000017.1"/>
</dbReference>
<dbReference type="InterPro" id="IPR058031">
    <property type="entry name" value="AAA_lid_NorR"/>
</dbReference>
<dbReference type="InterPro" id="IPR002078">
    <property type="entry name" value="Sigma_54_int"/>
</dbReference>
<dbReference type="PROSITE" id="PS00675">
    <property type="entry name" value="SIGMA54_INTERACT_1"/>
    <property type="match status" value="1"/>
</dbReference>
<dbReference type="Pfam" id="PF00158">
    <property type="entry name" value="Sigma54_activat"/>
    <property type="match status" value="1"/>
</dbReference>
<keyword evidence="4" id="KW-0238">DNA-binding</keyword>
<dbReference type="Gene3D" id="1.10.10.60">
    <property type="entry name" value="Homeodomain-like"/>
    <property type="match status" value="1"/>
</dbReference>
<keyword evidence="9" id="KW-1185">Reference proteome</keyword>
<dbReference type="FunFam" id="3.40.50.300:FF:000006">
    <property type="entry name" value="DNA-binding transcriptional regulator NtrC"/>
    <property type="match status" value="1"/>
</dbReference>
<evidence type="ECO:0000256" key="2">
    <source>
        <dbReference type="ARBA" id="ARBA00022840"/>
    </source>
</evidence>
<dbReference type="PANTHER" id="PTHR32071">
    <property type="entry name" value="TRANSCRIPTIONAL REGULATORY PROTEIN"/>
    <property type="match status" value="1"/>
</dbReference>
<dbReference type="FunFam" id="1.10.8.60:FF:000014">
    <property type="entry name" value="DNA-binding transcriptional regulator NtrC"/>
    <property type="match status" value="1"/>
</dbReference>
<name>A0A0Q2QX53_VIBFU</name>
<dbReference type="Gene3D" id="3.40.50.300">
    <property type="entry name" value="P-loop containing nucleotide triphosphate hydrolases"/>
    <property type="match status" value="1"/>
</dbReference>
<sequence length="685" mass="77956">MNKTAKELTAFSKAMLLIHGMSDLLTFLHSEECEFLHVERINIILNDERLGEAIVYFLDANQQIQSDVIFHHNIDNYHQRYEEQVYQLDGVDFYYSHPKLAQHPAYQNVRSYYKIPLDTLDKHLGAIELINPKFDQLDGGENQFNLFNSMLVSFITHVLDHQHANTLTRHISDERDNYHILVDVTNAVISQSSKENLLTSLLNCLHPYFKIKELSIIDMDNGRCIQRDGRIVGNDIQTQCFFFNDISGSVLDIYYPETMIVTGNDLDQLRAEHSDFNIENDIECLILVPLIFRRELVGKIAYMLRDAAQLQEIDVALLQQIAARVALSMHSLRESQHSAQSLPKSTDILIDETYEHYQIFDDIISQSEVMSQVLDQVAMVASCDSTVLIEGETGTGKELIAQAIHKMSRRCNRQMIKMNCAAIPDGLFESELFGHERGAFTGAIKNRVGRFELADQSTLFLDEIGDLSLELQPKLLRVLQEHEIERVGHNQLIHVDVRLVVATNVDLLARVEEKQFRSDLYYRMNIFPIRLPPLRERAEDIPLLVKHFARLISKKMGKNIRAISQESMRCMTEYAWPGNVRQLKNFIERAVILTRGEVLNVPVHELVGMGQPVSSPAPALVANASCASTSEDTISREAIIQALKESNGIVAGPRGAAVKLGLKRTTLLSRMQKMEISSKDYLVER</sequence>
<keyword evidence="6" id="KW-0804">Transcription</keyword>
<evidence type="ECO:0000256" key="1">
    <source>
        <dbReference type="ARBA" id="ARBA00022741"/>
    </source>
</evidence>
<dbReference type="Gene3D" id="3.30.450.40">
    <property type="match status" value="1"/>
</dbReference>
<dbReference type="GO" id="GO:0003677">
    <property type="term" value="F:DNA binding"/>
    <property type="evidence" value="ECO:0007669"/>
    <property type="project" value="UniProtKB-KW"/>
</dbReference>
<organism evidence="8 9">
    <name type="scientific">Vibrio furnissii</name>
    <dbReference type="NCBI Taxonomy" id="29494"/>
    <lineage>
        <taxon>Bacteria</taxon>
        <taxon>Pseudomonadati</taxon>
        <taxon>Pseudomonadota</taxon>
        <taxon>Gammaproteobacteria</taxon>
        <taxon>Vibrionales</taxon>
        <taxon>Vibrionaceae</taxon>
        <taxon>Vibrio</taxon>
    </lineage>
</organism>
<gene>
    <name evidence="8" type="ORF">AMR76_17390</name>
</gene>
<dbReference type="InterPro" id="IPR003593">
    <property type="entry name" value="AAA+_ATPase"/>
</dbReference>
<proteinExistence type="predicted"/>
<dbReference type="SUPFAM" id="SSF52540">
    <property type="entry name" value="P-loop containing nucleoside triphosphate hydrolases"/>
    <property type="match status" value="1"/>
</dbReference>
<evidence type="ECO:0000256" key="5">
    <source>
        <dbReference type="ARBA" id="ARBA00023159"/>
    </source>
</evidence>
<keyword evidence="8" id="KW-0456">Lyase</keyword>
<dbReference type="InParanoid" id="A0A0Q2QX53"/>
<dbReference type="Proteomes" id="UP000051221">
    <property type="component" value="Unassembled WGS sequence"/>
</dbReference>
<dbReference type="SUPFAM" id="SSF55781">
    <property type="entry name" value="GAF domain-like"/>
    <property type="match status" value="1"/>
</dbReference>
<reference evidence="8 9" key="1">
    <citation type="submission" date="2015-08" db="EMBL/GenBank/DDBJ databases">
        <title>Antibacterial properties of a collection of Vibrionaceae strains.</title>
        <authorList>
            <person name="Giubergia S."/>
        </authorList>
    </citation>
    <scope>NUCLEOTIDE SEQUENCE [LARGE SCALE GENOMIC DNA]</scope>
    <source>
        <strain evidence="8 9">S0821</strain>
    </source>
</reference>
<evidence type="ECO:0000256" key="4">
    <source>
        <dbReference type="ARBA" id="ARBA00023125"/>
    </source>
</evidence>
<keyword evidence="1" id="KW-0547">Nucleotide-binding</keyword>
<dbReference type="Pfam" id="PF25601">
    <property type="entry name" value="AAA_lid_14"/>
    <property type="match status" value="1"/>
</dbReference>
<keyword evidence="2" id="KW-0067">ATP-binding</keyword>
<dbReference type="InterPro" id="IPR029016">
    <property type="entry name" value="GAF-like_dom_sf"/>
</dbReference>
<dbReference type="InterPro" id="IPR025662">
    <property type="entry name" value="Sigma_54_int_dom_ATP-bd_1"/>
</dbReference>
<dbReference type="GO" id="GO:0006355">
    <property type="term" value="P:regulation of DNA-templated transcription"/>
    <property type="evidence" value="ECO:0007669"/>
    <property type="project" value="InterPro"/>
</dbReference>